<reference evidence="2 3" key="1">
    <citation type="submission" date="2016-08" db="EMBL/GenBank/DDBJ databases">
        <authorList>
            <person name="Seilhamer J.J."/>
        </authorList>
    </citation>
    <scope>NUCLEOTIDE SEQUENCE [LARGE SCALE GENOMIC DNA]</scope>
    <source>
        <strain evidence="2 3">DX4</strain>
    </source>
</reference>
<dbReference type="Proteomes" id="UP000094313">
    <property type="component" value="Chromosome"/>
</dbReference>
<protein>
    <submittedName>
        <fullName evidence="2">Uncharacterized protein</fullName>
    </submittedName>
</protein>
<keyword evidence="1" id="KW-0812">Transmembrane</keyword>
<gene>
    <name evidence="2" type="ORF">BFS30_04790</name>
</gene>
<accession>A0A1D7QD74</accession>
<sequence>MVKASALYIVVIVSLLIAVISASLLTIAFYYRLGVQKKVRQERLLVNLQSGCEALLSGGFNTDDEFHLMDLYGNQKDSLIFRKEIWGVYELGTVKAFELKDTVQRTFFIGDAFSDPNAIYLADEDRPLSISGKTALTGDAKLPKSGLQRAYVDGQPYEGKELITGKITKSDRDLPSLNLKFLEEINKRLKKAEGPPRPAADSLFNTFFNTVQLYKLRPDQRTIKDVKLRGKIILVSDTIINIAASAVLEDVQIYAPAIVVDSGFTGSCQLFARDSIIIGKDCKFNYPSFAGVFKPEDGKVQAKINIGEGGTFAGILLSYEKKQSDLQTLISLRKNSEVRGEVFATGYIKLEREVTVYGKIYAKRFMMQTPNTLYENYLIDFTLNRKLLSKYYLSSPIFKTAVPDQKILKWLN</sequence>
<evidence type="ECO:0000313" key="3">
    <source>
        <dbReference type="Proteomes" id="UP000094313"/>
    </source>
</evidence>
<dbReference type="EMBL" id="CP017141">
    <property type="protein sequence ID" value="AOM76529.1"/>
    <property type="molecule type" value="Genomic_DNA"/>
</dbReference>
<dbReference type="RefSeq" id="WP_069378225.1">
    <property type="nucleotide sequence ID" value="NZ_CP017141.1"/>
</dbReference>
<organism evidence="2 3">
    <name type="scientific">Pedobacter steynii</name>
    <dbReference type="NCBI Taxonomy" id="430522"/>
    <lineage>
        <taxon>Bacteria</taxon>
        <taxon>Pseudomonadati</taxon>
        <taxon>Bacteroidota</taxon>
        <taxon>Sphingobacteriia</taxon>
        <taxon>Sphingobacteriales</taxon>
        <taxon>Sphingobacteriaceae</taxon>
        <taxon>Pedobacter</taxon>
    </lineage>
</organism>
<dbReference type="KEGG" id="psty:BFS30_04790"/>
<dbReference type="OrthoDB" id="1004942at2"/>
<keyword evidence="1" id="KW-0472">Membrane</keyword>
<evidence type="ECO:0000313" key="2">
    <source>
        <dbReference type="EMBL" id="AOM76529.1"/>
    </source>
</evidence>
<keyword evidence="1" id="KW-1133">Transmembrane helix</keyword>
<name>A0A1D7QD74_9SPHI</name>
<proteinExistence type="predicted"/>
<dbReference type="AlphaFoldDB" id="A0A1D7QD74"/>
<feature type="transmembrane region" description="Helical" evidence="1">
    <location>
        <begin position="6"/>
        <end position="31"/>
    </location>
</feature>
<evidence type="ECO:0000256" key="1">
    <source>
        <dbReference type="SAM" id="Phobius"/>
    </source>
</evidence>
<keyword evidence="3" id="KW-1185">Reference proteome</keyword>